<dbReference type="InterPro" id="IPR001353">
    <property type="entry name" value="Proteasome_sua/b"/>
</dbReference>
<accession>A0A4Y7JU66</accession>
<dbReference type="Gramene" id="RZC64623">
    <property type="protein sequence ID" value="RZC64623"/>
    <property type="gene ID" value="C5167_008308"/>
</dbReference>
<proteinExistence type="predicted"/>
<evidence type="ECO:0000313" key="2">
    <source>
        <dbReference type="Proteomes" id="UP000316621"/>
    </source>
</evidence>
<dbReference type="Pfam" id="PF00227">
    <property type="entry name" value="Proteasome"/>
    <property type="match status" value="1"/>
</dbReference>
<name>A0A4Y7JU66_PAPSO</name>
<sequence length="219" mass="23945">MSKKDNQAAVALHFDGGAVIAANRRGTVSSDTVFYGYCKETEVPIILRMSGTTRAVALAGETGEVLRSIGDNTRDRLVKAEKAGDQLETVKESAKYLCKHFWSENDKLHVEILVAGWDNVQKEGAPCIWYGNHLCPSIVASQRAIGPGRVSTRGILARHKIGISEKEAIELAEQAIVEVAVCCHQKEGSLDVWVIRDGKITKNQTQLMTHVAEKYGVSI</sequence>
<dbReference type="Proteomes" id="UP000316621">
    <property type="component" value="Chromosome 6"/>
</dbReference>
<evidence type="ECO:0000313" key="1">
    <source>
        <dbReference type="EMBL" id="RZC64623.1"/>
    </source>
</evidence>
<dbReference type="EMBL" id="CM010720">
    <property type="protein sequence ID" value="RZC64623.1"/>
    <property type="molecule type" value="Genomic_DNA"/>
</dbReference>
<dbReference type="GO" id="GO:0005839">
    <property type="term" value="C:proteasome core complex"/>
    <property type="evidence" value="ECO:0007669"/>
    <property type="project" value="InterPro"/>
</dbReference>
<gene>
    <name evidence="1" type="ORF">C5167_008308</name>
</gene>
<dbReference type="SUPFAM" id="SSF56235">
    <property type="entry name" value="N-terminal nucleophile aminohydrolases (Ntn hydrolases)"/>
    <property type="match status" value="1"/>
</dbReference>
<dbReference type="GO" id="GO:0051603">
    <property type="term" value="P:proteolysis involved in protein catabolic process"/>
    <property type="evidence" value="ECO:0007669"/>
    <property type="project" value="InterPro"/>
</dbReference>
<dbReference type="OrthoDB" id="1877665at2759"/>
<dbReference type="InterPro" id="IPR029055">
    <property type="entry name" value="Ntn_hydrolases_N"/>
</dbReference>
<keyword evidence="2" id="KW-1185">Reference proteome</keyword>
<protein>
    <submittedName>
        <fullName evidence="1">Uncharacterized protein</fullName>
    </submittedName>
</protein>
<reference evidence="1 2" key="1">
    <citation type="journal article" date="2018" name="Science">
        <title>The opium poppy genome and morphinan production.</title>
        <authorList>
            <person name="Guo L."/>
            <person name="Winzer T."/>
            <person name="Yang X."/>
            <person name="Li Y."/>
            <person name="Ning Z."/>
            <person name="He Z."/>
            <person name="Teodor R."/>
            <person name="Lu Y."/>
            <person name="Bowser T.A."/>
            <person name="Graham I.A."/>
            <person name="Ye K."/>
        </authorList>
    </citation>
    <scope>NUCLEOTIDE SEQUENCE [LARGE SCALE GENOMIC DNA]</scope>
    <source>
        <strain evidence="2">cv. HN1</strain>
        <tissue evidence="1">Leaves</tissue>
    </source>
</reference>
<dbReference type="AlphaFoldDB" id="A0A4Y7JU66"/>
<dbReference type="Gene3D" id="3.60.20.10">
    <property type="entry name" value="Glutamine Phosphoribosylpyrophosphate, subunit 1, domain 1"/>
    <property type="match status" value="1"/>
</dbReference>
<organism evidence="1 2">
    <name type="scientific">Papaver somniferum</name>
    <name type="common">Opium poppy</name>
    <dbReference type="NCBI Taxonomy" id="3469"/>
    <lineage>
        <taxon>Eukaryota</taxon>
        <taxon>Viridiplantae</taxon>
        <taxon>Streptophyta</taxon>
        <taxon>Embryophyta</taxon>
        <taxon>Tracheophyta</taxon>
        <taxon>Spermatophyta</taxon>
        <taxon>Magnoliopsida</taxon>
        <taxon>Ranunculales</taxon>
        <taxon>Papaveraceae</taxon>
        <taxon>Papaveroideae</taxon>
        <taxon>Papaver</taxon>
    </lineage>
</organism>